<protein>
    <submittedName>
        <fullName evidence="11">2Fe-2S iron-sulfur cluster binding domain-containing protein</fullName>
    </submittedName>
</protein>
<evidence type="ECO:0000313" key="12">
    <source>
        <dbReference type="Proteomes" id="UP000594778"/>
    </source>
</evidence>
<evidence type="ECO:0000256" key="2">
    <source>
        <dbReference type="ARBA" id="ARBA00022448"/>
    </source>
</evidence>
<gene>
    <name evidence="11" type="ORF">I6G66_10850</name>
</gene>
<dbReference type="AlphaFoldDB" id="A0A7T2S7R6"/>
<dbReference type="InterPro" id="IPR036010">
    <property type="entry name" value="2Fe-2S_ferredoxin-like_sf"/>
</dbReference>
<dbReference type="InterPro" id="IPR012675">
    <property type="entry name" value="Beta-grasp_dom_sf"/>
</dbReference>
<keyword evidence="5" id="KW-0249">Electron transport</keyword>
<dbReference type="InterPro" id="IPR001041">
    <property type="entry name" value="2Fe-2S_ferredoxin-type"/>
</dbReference>
<dbReference type="CDD" id="cd00207">
    <property type="entry name" value="fer2"/>
    <property type="match status" value="1"/>
</dbReference>
<accession>A0A7T2S7R6</accession>
<dbReference type="Pfam" id="PF00111">
    <property type="entry name" value="Fer2"/>
    <property type="match status" value="1"/>
</dbReference>
<keyword evidence="6" id="KW-0408">Iron</keyword>
<evidence type="ECO:0000256" key="7">
    <source>
        <dbReference type="ARBA" id="ARBA00023014"/>
    </source>
</evidence>
<dbReference type="GO" id="GO:0046872">
    <property type="term" value="F:metal ion binding"/>
    <property type="evidence" value="ECO:0007669"/>
    <property type="project" value="UniProtKB-KW"/>
</dbReference>
<evidence type="ECO:0000256" key="3">
    <source>
        <dbReference type="ARBA" id="ARBA00022714"/>
    </source>
</evidence>
<dbReference type="GO" id="GO:0051537">
    <property type="term" value="F:2 iron, 2 sulfur cluster binding"/>
    <property type="evidence" value="ECO:0007669"/>
    <property type="project" value="UniProtKB-KW"/>
</dbReference>
<dbReference type="PROSITE" id="PS51085">
    <property type="entry name" value="2FE2S_FER_2"/>
    <property type="match status" value="1"/>
</dbReference>
<reference evidence="11 12" key="1">
    <citation type="submission" date="2020-12" db="EMBL/GenBank/DDBJ databases">
        <title>FDA dAtabase for Regulatory Grade micrObial Sequences (FDA-ARGOS): Supporting development and validation of Infectious Disease Dx tests.</title>
        <authorList>
            <person name="Sproer C."/>
            <person name="Gronow S."/>
            <person name="Severitt S."/>
            <person name="Schroder I."/>
            <person name="Tallon L."/>
            <person name="Sadzewicz L."/>
            <person name="Zhao X."/>
            <person name="Boylan J."/>
            <person name="Ott S."/>
            <person name="Bowen H."/>
            <person name="Vavikolanu K."/>
            <person name="Mehta A."/>
            <person name="Aluvathingal J."/>
            <person name="Nadendla S."/>
            <person name="Lowell S."/>
            <person name="Myers T."/>
            <person name="Yan Y."/>
            <person name="Sichtig H."/>
        </authorList>
    </citation>
    <scope>NUCLEOTIDE SEQUENCE [LARGE SCALE GENOMIC DNA]</scope>
    <source>
        <strain evidence="11 12">FDAARGOS_909</strain>
    </source>
</reference>
<keyword evidence="7" id="KW-0411">Iron-sulfur</keyword>
<dbReference type="SUPFAM" id="SSF54292">
    <property type="entry name" value="2Fe-2S ferredoxin-like"/>
    <property type="match status" value="1"/>
</dbReference>
<dbReference type="EMBL" id="CP065668">
    <property type="protein sequence ID" value="QPS10449.1"/>
    <property type="molecule type" value="Genomic_DNA"/>
</dbReference>
<evidence type="ECO:0000256" key="5">
    <source>
        <dbReference type="ARBA" id="ARBA00022982"/>
    </source>
</evidence>
<feature type="compositionally biased region" description="Pro residues" evidence="9">
    <location>
        <begin position="7"/>
        <end position="19"/>
    </location>
</feature>
<comment type="cofactor">
    <cofactor evidence="8">
        <name>[2Fe-2S] cluster</name>
        <dbReference type="ChEBI" id="CHEBI:190135"/>
    </cofactor>
</comment>
<evidence type="ECO:0000256" key="4">
    <source>
        <dbReference type="ARBA" id="ARBA00022723"/>
    </source>
</evidence>
<dbReference type="PANTHER" id="PTHR43112">
    <property type="entry name" value="FERREDOXIN"/>
    <property type="match status" value="1"/>
</dbReference>
<evidence type="ECO:0000256" key="8">
    <source>
        <dbReference type="ARBA" id="ARBA00034078"/>
    </source>
</evidence>
<evidence type="ECO:0000313" key="11">
    <source>
        <dbReference type="EMBL" id="QPS10449.1"/>
    </source>
</evidence>
<keyword evidence="2" id="KW-0813">Transport</keyword>
<keyword evidence="4" id="KW-0479">Metal-binding</keyword>
<keyword evidence="3" id="KW-0001">2Fe-2S</keyword>
<dbReference type="Gene3D" id="3.10.20.30">
    <property type="match status" value="1"/>
</dbReference>
<organism evidence="11 12">
    <name type="scientific">Delftia acidovorans</name>
    <name type="common">Pseudomonas acidovorans</name>
    <name type="synonym">Comamonas acidovorans</name>
    <dbReference type="NCBI Taxonomy" id="80866"/>
    <lineage>
        <taxon>Bacteria</taxon>
        <taxon>Pseudomonadati</taxon>
        <taxon>Pseudomonadota</taxon>
        <taxon>Betaproteobacteria</taxon>
        <taxon>Burkholderiales</taxon>
        <taxon>Comamonadaceae</taxon>
        <taxon>Delftia</taxon>
    </lineage>
</organism>
<name>A0A7T2S7R6_DELAC</name>
<dbReference type="PANTHER" id="PTHR43112:SF3">
    <property type="entry name" value="FERREDOXIN-2, CHLOROPLASTIC"/>
    <property type="match status" value="1"/>
</dbReference>
<sequence>MDSPTSSPTPPPASSPFSPPFFTARLTPSGLQVDAWADQPLLHSLEQGGVDWPSSCRNGTCRTCIGQLVSGRVRYEIEWPGVTREERAEGCVLPCIAYPEGDVVLQDPGP</sequence>
<evidence type="ECO:0000256" key="6">
    <source>
        <dbReference type="ARBA" id="ARBA00023004"/>
    </source>
</evidence>
<evidence type="ECO:0000256" key="9">
    <source>
        <dbReference type="SAM" id="MobiDB-lite"/>
    </source>
</evidence>
<proteinExistence type="inferred from homology"/>
<dbReference type="Proteomes" id="UP000594778">
    <property type="component" value="Chromosome"/>
</dbReference>
<feature type="domain" description="2Fe-2S ferredoxin-type" evidence="10">
    <location>
        <begin position="22"/>
        <end position="110"/>
    </location>
</feature>
<dbReference type="RefSeq" id="WP_197956944.1">
    <property type="nucleotide sequence ID" value="NZ_CP065668.1"/>
</dbReference>
<feature type="region of interest" description="Disordered" evidence="9">
    <location>
        <begin position="1"/>
        <end position="21"/>
    </location>
</feature>
<comment type="similarity">
    <text evidence="1">Belongs to the 2Fe2S plant-type ferredoxin family.</text>
</comment>
<evidence type="ECO:0000256" key="1">
    <source>
        <dbReference type="ARBA" id="ARBA00007874"/>
    </source>
</evidence>
<evidence type="ECO:0000259" key="10">
    <source>
        <dbReference type="PROSITE" id="PS51085"/>
    </source>
</evidence>